<organism evidence="2 3">
    <name type="scientific">Rhizobium daejeonense</name>
    <dbReference type="NCBI Taxonomy" id="240521"/>
    <lineage>
        <taxon>Bacteria</taxon>
        <taxon>Pseudomonadati</taxon>
        <taxon>Pseudomonadota</taxon>
        <taxon>Alphaproteobacteria</taxon>
        <taxon>Hyphomicrobiales</taxon>
        <taxon>Rhizobiaceae</taxon>
        <taxon>Rhizobium/Agrobacterium group</taxon>
        <taxon>Rhizobium</taxon>
    </lineage>
</organism>
<evidence type="ECO:0000313" key="2">
    <source>
        <dbReference type="EMBL" id="NGO63925.1"/>
    </source>
</evidence>
<sequence>MTKSPWTITGTPLDYVPIDAPIIHTTADIPERPSRLWGYIYAFGAFAVGILIGAIFA</sequence>
<evidence type="ECO:0000256" key="1">
    <source>
        <dbReference type="SAM" id="Phobius"/>
    </source>
</evidence>
<dbReference type="EMBL" id="JAAKZH010000003">
    <property type="protein sequence ID" value="NGO63925.1"/>
    <property type="molecule type" value="Genomic_DNA"/>
</dbReference>
<keyword evidence="1" id="KW-1133">Transmembrane helix</keyword>
<keyword evidence="1" id="KW-0812">Transmembrane</keyword>
<reference evidence="2 3" key="1">
    <citation type="submission" date="2020-02" db="EMBL/GenBank/DDBJ databases">
        <title>Genome sequence of the type strain CCBAU10050 of Rhizobium daejeonense.</title>
        <authorList>
            <person name="Gao J."/>
            <person name="Sun J."/>
        </authorList>
    </citation>
    <scope>NUCLEOTIDE SEQUENCE [LARGE SCALE GENOMIC DNA]</scope>
    <source>
        <strain evidence="2 3">CCBAU10050</strain>
    </source>
</reference>
<gene>
    <name evidence="2" type="ORF">G6N76_09575</name>
</gene>
<feature type="transmembrane region" description="Helical" evidence="1">
    <location>
        <begin position="36"/>
        <end position="56"/>
    </location>
</feature>
<proteinExistence type="predicted"/>
<dbReference type="RefSeq" id="WP_163898954.1">
    <property type="nucleotide sequence ID" value="NZ_CP048427.1"/>
</dbReference>
<keyword evidence="1" id="KW-0472">Membrane</keyword>
<keyword evidence="3" id="KW-1185">Reference proteome</keyword>
<evidence type="ECO:0000313" key="3">
    <source>
        <dbReference type="Proteomes" id="UP000477849"/>
    </source>
</evidence>
<comment type="caution">
    <text evidence="2">The sequence shown here is derived from an EMBL/GenBank/DDBJ whole genome shotgun (WGS) entry which is preliminary data.</text>
</comment>
<dbReference type="Proteomes" id="UP000477849">
    <property type="component" value="Unassembled WGS sequence"/>
</dbReference>
<dbReference type="AlphaFoldDB" id="A0A6M1RYI1"/>
<accession>A0A6M1RYI1</accession>
<name>A0A6M1RYI1_9HYPH</name>
<protein>
    <submittedName>
        <fullName evidence="2">Uncharacterized protein</fullName>
    </submittedName>
</protein>